<sequence length="212" mass="23615">MYLMMFCVFYLYSDQMTDLSQTCTGEQGGYESSSYSFVGVSEQGSLADVDATDDVSEHAFAQTGVFPDDTLANIEPINSDKSEVILQMEAKITALEDDRNELTSQLVEAKQKQLKLMEKTDAAMERPAQEDYSALKTAKEALETKFVDIIQQNASIKDENEKLEALVLQLNAETDTIIEYVSLYRDQRSALARKDKASVTNSELAILAEFAV</sequence>
<feature type="domain" description="Golgin subfamily A conserved" evidence="3">
    <location>
        <begin position="95"/>
        <end position="196"/>
    </location>
</feature>
<evidence type="ECO:0000259" key="3">
    <source>
        <dbReference type="Pfam" id="PF15070"/>
    </source>
</evidence>
<dbReference type="InterPro" id="IPR024858">
    <property type="entry name" value="GOLGA"/>
</dbReference>
<keyword evidence="6" id="KW-1185">Reference proteome</keyword>
<dbReference type="PANTHER" id="PTHR10881:SF46">
    <property type="entry name" value="GOLGIN SUBFAMILY A MEMBER 2"/>
    <property type="match status" value="1"/>
</dbReference>
<feature type="coiled-coil region" evidence="2">
    <location>
        <begin position="85"/>
        <end position="119"/>
    </location>
</feature>
<organism evidence="4">
    <name type="scientific">Oikopleura dioica</name>
    <name type="common">Tunicate</name>
    <dbReference type="NCBI Taxonomy" id="34765"/>
    <lineage>
        <taxon>Eukaryota</taxon>
        <taxon>Metazoa</taxon>
        <taxon>Chordata</taxon>
        <taxon>Tunicata</taxon>
        <taxon>Appendicularia</taxon>
        <taxon>Copelata</taxon>
        <taxon>Oikopleuridae</taxon>
        <taxon>Oikopleura</taxon>
    </lineage>
</organism>
<dbReference type="EMBL" id="FN653085">
    <property type="protein sequence ID" value="CBY11476.1"/>
    <property type="molecule type" value="Genomic_DNA"/>
</dbReference>
<accession>E4XNN8</accession>
<dbReference type="Pfam" id="PF15070">
    <property type="entry name" value="GOLGA2L5"/>
    <property type="match status" value="1"/>
</dbReference>
<dbReference type="OrthoDB" id="5978643at2759"/>
<dbReference type="InterPro" id="IPR043976">
    <property type="entry name" value="GOLGA_cons_dom"/>
</dbReference>
<dbReference type="GO" id="GO:0032580">
    <property type="term" value="C:Golgi cisterna membrane"/>
    <property type="evidence" value="ECO:0007669"/>
    <property type="project" value="TreeGrafter"/>
</dbReference>
<evidence type="ECO:0000313" key="4">
    <source>
        <dbReference type="EMBL" id="CBY11476.1"/>
    </source>
</evidence>
<dbReference type="GO" id="GO:0005801">
    <property type="term" value="C:cis-Golgi network"/>
    <property type="evidence" value="ECO:0007669"/>
    <property type="project" value="TreeGrafter"/>
</dbReference>
<name>E4XNN8_OIKDI</name>
<dbReference type="InParanoid" id="E4XNN8"/>
<protein>
    <recommendedName>
        <fullName evidence="3">Golgin subfamily A conserved domain-containing protein</fullName>
    </recommendedName>
</protein>
<evidence type="ECO:0000256" key="2">
    <source>
        <dbReference type="SAM" id="Coils"/>
    </source>
</evidence>
<dbReference type="PANTHER" id="PTHR10881">
    <property type="entry name" value="GOLGIN SUBFAMILY A MEMBER-RELATED"/>
    <property type="match status" value="1"/>
</dbReference>
<dbReference type="Proteomes" id="UP000001307">
    <property type="component" value="Unassembled WGS sequence"/>
</dbReference>
<evidence type="ECO:0000256" key="1">
    <source>
        <dbReference type="ARBA" id="ARBA00023054"/>
    </source>
</evidence>
<dbReference type="EMBL" id="FN654356">
    <property type="protein sequence ID" value="CBY32501.1"/>
    <property type="molecule type" value="Genomic_DNA"/>
</dbReference>
<dbReference type="GO" id="GO:0000137">
    <property type="term" value="C:Golgi cis cisterna"/>
    <property type="evidence" value="ECO:0007669"/>
    <property type="project" value="TreeGrafter"/>
</dbReference>
<proteinExistence type="predicted"/>
<keyword evidence="1 2" id="KW-0175">Coiled coil</keyword>
<dbReference type="GO" id="GO:0007030">
    <property type="term" value="P:Golgi organization"/>
    <property type="evidence" value="ECO:0007669"/>
    <property type="project" value="TreeGrafter"/>
</dbReference>
<dbReference type="AlphaFoldDB" id="E4XNN8"/>
<dbReference type="Proteomes" id="UP000011014">
    <property type="component" value="Unassembled WGS sequence"/>
</dbReference>
<gene>
    <name evidence="4" type="ORF">GSOID_T00016639001</name>
    <name evidence="5" type="ORF">GSOID_T00031839001</name>
</gene>
<reference evidence="4" key="1">
    <citation type="journal article" date="2010" name="Science">
        <title>Plasticity of animal genome architecture unmasked by rapid evolution of a pelagic tunicate.</title>
        <authorList>
            <person name="Denoeud F."/>
            <person name="Henriet S."/>
            <person name="Mungpakdee S."/>
            <person name="Aury J.M."/>
            <person name="Da Silva C."/>
            <person name="Brinkmann H."/>
            <person name="Mikhaleva J."/>
            <person name="Olsen L.C."/>
            <person name="Jubin C."/>
            <person name="Canestro C."/>
            <person name="Bouquet J.M."/>
            <person name="Danks G."/>
            <person name="Poulain J."/>
            <person name="Campsteijn C."/>
            <person name="Adamski M."/>
            <person name="Cross I."/>
            <person name="Yadetie F."/>
            <person name="Muffato M."/>
            <person name="Louis A."/>
            <person name="Butcher S."/>
            <person name="Tsagkogeorga G."/>
            <person name="Konrad A."/>
            <person name="Singh S."/>
            <person name="Jensen M.F."/>
            <person name="Cong E.H."/>
            <person name="Eikeseth-Otteraa H."/>
            <person name="Noel B."/>
            <person name="Anthouard V."/>
            <person name="Porcel B.M."/>
            <person name="Kachouri-Lafond R."/>
            <person name="Nishino A."/>
            <person name="Ugolini M."/>
            <person name="Chourrout P."/>
            <person name="Nishida H."/>
            <person name="Aasland R."/>
            <person name="Huzurbazar S."/>
            <person name="Westhof E."/>
            <person name="Delsuc F."/>
            <person name="Lehrach H."/>
            <person name="Reinhardt R."/>
            <person name="Weissenbach J."/>
            <person name="Roy S.W."/>
            <person name="Artiguenave F."/>
            <person name="Postlethwait J.H."/>
            <person name="Manak J.R."/>
            <person name="Thompson E.M."/>
            <person name="Jaillon O."/>
            <person name="Du Pasquier L."/>
            <person name="Boudinot P."/>
            <person name="Liberles D.A."/>
            <person name="Volff J.N."/>
            <person name="Philippe H."/>
            <person name="Lenhard B."/>
            <person name="Roest Crollius H."/>
            <person name="Wincker P."/>
            <person name="Chourrout D."/>
        </authorList>
    </citation>
    <scope>NUCLEOTIDE SEQUENCE [LARGE SCALE GENOMIC DNA]</scope>
</reference>
<evidence type="ECO:0000313" key="5">
    <source>
        <dbReference type="EMBL" id="CBY32501.1"/>
    </source>
</evidence>
<evidence type="ECO:0000313" key="6">
    <source>
        <dbReference type="Proteomes" id="UP000001307"/>
    </source>
</evidence>